<dbReference type="RefSeq" id="WP_345009181.1">
    <property type="nucleotide sequence ID" value="NZ_BAABFC010000001.1"/>
</dbReference>
<keyword evidence="1" id="KW-1133">Transmembrane helix</keyword>
<protein>
    <submittedName>
        <fullName evidence="3">Uncharacterized protein</fullName>
    </submittedName>
</protein>
<dbReference type="Proteomes" id="UP001501321">
    <property type="component" value="Unassembled WGS sequence"/>
</dbReference>
<keyword evidence="4" id="KW-1185">Reference proteome</keyword>
<evidence type="ECO:0000256" key="2">
    <source>
        <dbReference type="SAM" id="SignalP"/>
    </source>
</evidence>
<feature type="signal peptide" evidence="2">
    <location>
        <begin position="1"/>
        <end position="30"/>
    </location>
</feature>
<comment type="caution">
    <text evidence="3">The sequence shown here is derived from an EMBL/GenBank/DDBJ whole genome shotgun (WGS) entry which is preliminary data.</text>
</comment>
<dbReference type="InterPro" id="IPR008020">
    <property type="entry name" value="G8P"/>
</dbReference>
<dbReference type="Pfam" id="PF05356">
    <property type="entry name" value="Phage_Coat_B"/>
    <property type="match status" value="1"/>
</dbReference>
<sequence>MKYFQAARKYGSRVATGAAVALMTAAPAFAELPTEVSTQMAETKTDAATMGGLGLVIVIAIAAFKYLRSAK</sequence>
<keyword evidence="1" id="KW-0812">Transmembrane</keyword>
<organism evidence="3 4">
    <name type="scientific">Pseudaeromonas paramecii</name>
    <dbReference type="NCBI Taxonomy" id="2138166"/>
    <lineage>
        <taxon>Bacteria</taxon>
        <taxon>Pseudomonadati</taxon>
        <taxon>Pseudomonadota</taxon>
        <taxon>Gammaproteobacteria</taxon>
        <taxon>Aeromonadales</taxon>
        <taxon>Aeromonadaceae</taxon>
        <taxon>Pseudaeromonas</taxon>
    </lineage>
</organism>
<keyword evidence="2" id="KW-0732">Signal</keyword>
<feature type="chain" id="PRO_5047241140" evidence="2">
    <location>
        <begin position="31"/>
        <end position="71"/>
    </location>
</feature>
<reference evidence="4" key="1">
    <citation type="journal article" date="2019" name="Int. J. Syst. Evol. Microbiol.">
        <title>The Global Catalogue of Microorganisms (GCM) 10K type strain sequencing project: providing services to taxonomists for standard genome sequencing and annotation.</title>
        <authorList>
            <consortium name="The Broad Institute Genomics Platform"/>
            <consortium name="The Broad Institute Genome Sequencing Center for Infectious Disease"/>
            <person name="Wu L."/>
            <person name="Ma J."/>
        </authorList>
    </citation>
    <scope>NUCLEOTIDE SEQUENCE [LARGE SCALE GENOMIC DNA]</scope>
    <source>
        <strain evidence="4">JCM 32226</strain>
    </source>
</reference>
<name>A0ABP8PVY0_9GAMM</name>
<dbReference type="EMBL" id="BAABFC010000001">
    <property type="protein sequence ID" value="GAA4492865.1"/>
    <property type="molecule type" value="Genomic_DNA"/>
</dbReference>
<evidence type="ECO:0000313" key="4">
    <source>
        <dbReference type="Proteomes" id="UP001501321"/>
    </source>
</evidence>
<keyword evidence="1" id="KW-0472">Membrane</keyword>
<accession>A0ABP8PVY0</accession>
<proteinExistence type="predicted"/>
<feature type="transmembrane region" description="Helical" evidence="1">
    <location>
        <begin position="46"/>
        <end position="67"/>
    </location>
</feature>
<evidence type="ECO:0000256" key="1">
    <source>
        <dbReference type="SAM" id="Phobius"/>
    </source>
</evidence>
<gene>
    <name evidence="3" type="ORF">GCM10023095_02090</name>
</gene>
<evidence type="ECO:0000313" key="3">
    <source>
        <dbReference type="EMBL" id="GAA4492865.1"/>
    </source>
</evidence>